<evidence type="ECO:0000313" key="3">
    <source>
        <dbReference type="Proteomes" id="UP000886998"/>
    </source>
</evidence>
<reference evidence="2" key="1">
    <citation type="submission" date="2020-08" db="EMBL/GenBank/DDBJ databases">
        <title>Multicomponent nature underlies the extraordinary mechanical properties of spider dragline silk.</title>
        <authorList>
            <person name="Kono N."/>
            <person name="Nakamura H."/>
            <person name="Mori M."/>
            <person name="Yoshida Y."/>
            <person name="Ohtoshi R."/>
            <person name="Malay A.D."/>
            <person name="Moran D.A.P."/>
            <person name="Tomita M."/>
            <person name="Numata K."/>
            <person name="Arakawa K."/>
        </authorList>
    </citation>
    <scope>NUCLEOTIDE SEQUENCE</scope>
</reference>
<organism evidence="2 3">
    <name type="scientific">Trichonephila inaurata madagascariensis</name>
    <dbReference type="NCBI Taxonomy" id="2747483"/>
    <lineage>
        <taxon>Eukaryota</taxon>
        <taxon>Metazoa</taxon>
        <taxon>Ecdysozoa</taxon>
        <taxon>Arthropoda</taxon>
        <taxon>Chelicerata</taxon>
        <taxon>Arachnida</taxon>
        <taxon>Araneae</taxon>
        <taxon>Araneomorphae</taxon>
        <taxon>Entelegynae</taxon>
        <taxon>Araneoidea</taxon>
        <taxon>Nephilidae</taxon>
        <taxon>Trichonephila</taxon>
        <taxon>Trichonephila inaurata</taxon>
    </lineage>
</organism>
<name>A0A8X6IY62_9ARAC</name>
<protein>
    <submittedName>
        <fullName evidence="2">Uncharacterized protein</fullName>
    </submittedName>
</protein>
<dbReference type="AlphaFoldDB" id="A0A8X6IY62"/>
<comment type="caution">
    <text evidence="2">The sequence shown here is derived from an EMBL/GenBank/DDBJ whole genome shotgun (WGS) entry which is preliminary data.</text>
</comment>
<keyword evidence="1" id="KW-0812">Transmembrane</keyword>
<accession>A0A8X6IY62</accession>
<keyword evidence="1" id="KW-0472">Membrane</keyword>
<keyword evidence="1" id="KW-1133">Transmembrane helix</keyword>
<dbReference type="Proteomes" id="UP000886998">
    <property type="component" value="Unassembled WGS sequence"/>
</dbReference>
<proteinExistence type="predicted"/>
<dbReference type="EMBL" id="BMAV01028212">
    <property type="protein sequence ID" value="GFS65925.1"/>
    <property type="molecule type" value="Genomic_DNA"/>
</dbReference>
<gene>
    <name evidence="2" type="ORF">TNIN_395801</name>
</gene>
<keyword evidence="3" id="KW-1185">Reference proteome</keyword>
<evidence type="ECO:0000256" key="1">
    <source>
        <dbReference type="SAM" id="Phobius"/>
    </source>
</evidence>
<feature type="transmembrane region" description="Helical" evidence="1">
    <location>
        <begin position="65"/>
        <end position="91"/>
    </location>
</feature>
<sequence>MVTCEEEVVVRNPKKKKKKRKSAVNFSELPITCCLPKRAGNGLVFRSLRLGTEFREGLWSFEAEFLFWVIGVLCVGGSFFFFPLFFWLLLIGESEEIQERKVKSLLDTLPCLPSSGKKLCALSSKCCIID</sequence>
<evidence type="ECO:0000313" key="2">
    <source>
        <dbReference type="EMBL" id="GFS65925.1"/>
    </source>
</evidence>